<dbReference type="EMBL" id="FOKG01000004">
    <property type="protein sequence ID" value="SFB04894.1"/>
    <property type="molecule type" value="Genomic_DNA"/>
</dbReference>
<dbReference type="AlphaFoldDB" id="A0A1I0XVF8"/>
<dbReference type="RefSeq" id="WP_177242521.1">
    <property type="nucleotide sequence ID" value="NZ_FOKG01000004.1"/>
</dbReference>
<keyword evidence="3" id="KW-0378">Hydrolase</keyword>
<evidence type="ECO:0000259" key="2">
    <source>
        <dbReference type="Pfam" id="PF06259"/>
    </source>
</evidence>
<evidence type="ECO:0000313" key="3">
    <source>
        <dbReference type="EMBL" id="SFB04894.1"/>
    </source>
</evidence>
<feature type="domain" description="DUF1023" evidence="2">
    <location>
        <begin position="156"/>
        <end position="334"/>
    </location>
</feature>
<keyword evidence="1" id="KW-1133">Transmembrane helix</keyword>
<dbReference type="SUPFAM" id="SSF53474">
    <property type="entry name" value="alpha/beta-Hydrolases"/>
    <property type="match status" value="1"/>
</dbReference>
<protein>
    <submittedName>
        <fullName evidence="3">Alpha/beta hydrolase</fullName>
    </submittedName>
</protein>
<dbReference type="InterPro" id="IPR029058">
    <property type="entry name" value="AB_hydrolase_fold"/>
</dbReference>
<sequence>MAVVNDLAKRRWHRVNALTPDISAGSGPMSASGRGGGRGGKLVAVLTALAIALTTVVSTRLVPAGTARSAPPVGIGAWLSDSRNLPDPARTDPDAVASFLAAMDPAERRELVVRYPGVVGALNGAPPELRYLANRSAMTLAGAPYQDWAGNFLLFDQRGSGRVAQVFGDLSTADRIAVLVPGVGNRGDNFLTGLGGRSYRSPAVQAADLYRAAVRHGRSGDRVAVIAWLGYDAPGGVGIAAARRDLAQAGANELEQLVAGLTAIRPQATIMLLGHSYGGVVVGLAASRLPWQVTDIAVFGSPGMGVDSVRELGTTARVWAGQSGGDWIRWVPGVRLFGIGHGTKPTDPDFGACTFGTVDVPDHDHYLSPGTDSLANLARIVTPGSGKAGSGASAARLRCASSHAEVP</sequence>
<organism evidence="3 4">
    <name type="scientific">Amycolatopsis marina</name>
    <dbReference type="NCBI Taxonomy" id="490629"/>
    <lineage>
        <taxon>Bacteria</taxon>
        <taxon>Bacillati</taxon>
        <taxon>Actinomycetota</taxon>
        <taxon>Actinomycetes</taxon>
        <taxon>Pseudonocardiales</taxon>
        <taxon>Pseudonocardiaceae</taxon>
        <taxon>Amycolatopsis</taxon>
    </lineage>
</organism>
<proteinExistence type="predicted"/>
<keyword evidence="1" id="KW-0812">Transmembrane</keyword>
<dbReference type="Proteomes" id="UP000243799">
    <property type="component" value="Unassembled WGS sequence"/>
</dbReference>
<dbReference type="STRING" id="490629.SAMN05216266_10437"/>
<name>A0A1I0XVF8_9PSEU</name>
<dbReference type="Gene3D" id="3.40.50.1820">
    <property type="entry name" value="alpha/beta hydrolase"/>
    <property type="match status" value="1"/>
</dbReference>
<evidence type="ECO:0000256" key="1">
    <source>
        <dbReference type="SAM" id="Phobius"/>
    </source>
</evidence>
<gene>
    <name evidence="3" type="ORF">SAMN05216266_10437</name>
</gene>
<keyword evidence="1" id="KW-0472">Membrane</keyword>
<keyword evidence="4" id="KW-1185">Reference proteome</keyword>
<dbReference type="Pfam" id="PF06259">
    <property type="entry name" value="Abhydrolase_8"/>
    <property type="match status" value="1"/>
</dbReference>
<dbReference type="InterPro" id="IPR010427">
    <property type="entry name" value="DUF1023"/>
</dbReference>
<dbReference type="GO" id="GO:0016787">
    <property type="term" value="F:hydrolase activity"/>
    <property type="evidence" value="ECO:0007669"/>
    <property type="project" value="UniProtKB-KW"/>
</dbReference>
<feature type="transmembrane region" description="Helical" evidence="1">
    <location>
        <begin position="42"/>
        <end position="62"/>
    </location>
</feature>
<reference evidence="4" key="1">
    <citation type="submission" date="2016-10" db="EMBL/GenBank/DDBJ databases">
        <authorList>
            <person name="Varghese N."/>
            <person name="Submissions S."/>
        </authorList>
    </citation>
    <scope>NUCLEOTIDE SEQUENCE [LARGE SCALE GENOMIC DNA]</scope>
    <source>
        <strain evidence="4">CGMCC 4.3568</strain>
    </source>
</reference>
<evidence type="ECO:0000313" key="4">
    <source>
        <dbReference type="Proteomes" id="UP000243799"/>
    </source>
</evidence>
<accession>A0A1I0XVF8</accession>